<protein>
    <submittedName>
        <fullName evidence="1">Uncharacterized protein</fullName>
    </submittedName>
</protein>
<organism evidence="1 2">
    <name type="scientific">Paenibacillus filicis</name>
    <dbReference type="NCBI Taxonomy" id="669464"/>
    <lineage>
        <taxon>Bacteria</taxon>
        <taxon>Bacillati</taxon>
        <taxon>Bacillota</taxon>
        <taxon>Bacilli</taxon>
        <taxon>Bacillales</taxon>
        <taxon>Paenibacillaceae</taxon>
        <taxon>Paenibacillus</taxon>
    </lineage>
</organism>
<dbReference type="Proteomes" id="UP001469365">
    <property type="component" value="Unassembled WGS sequence"/>
</dbReference>
<sequence length="123" mass="13924">MAKAKNTSLPTDAVVAKFDMLYPMINSALDEMREFSKKKQDGVLNPLKVKVINRLLDDIKEVLSADPSTEYLDLLDDESLPQNSDAVLILGQFRAAMDQFSKKYYGHHDGVGYSRRWSTVEKP</sequence>
<name>A0ABU9DMZ1_9BACL</name>
<dbReference type="EMBL" id="JBBPCC010000013">
    <property type="protein sequence ID" value="MEK8130249.1"/>
    <property type="molecule type" value="Genomic_DNA"/>
</dbReference>
<accession>A0ABU9DMZ1</accession>
<proteinExistence type="predicted"/>
<keyword evidence="2" id="KW-1185">Reference proteome</keyword>
<dbReference type="RefSeq" id="WP_341417371.1">
    <property type="nucleotide sequence ID" value="NZ_JBBPCC010000013.1"/>
</dbReference>
<gene>
    <name evidence="1" type="ORF">WMW72_20285</name>
</gene>
<evidence type="ECO:0000313" key="1">
    <source>
        <dbReference type="EMBL" id="MEK8130249.1"/>
    </source>
</evidence>
<comment type="caution">
    <text evidence="1">The sequence shown here is derived from an EMBL/GenBank/DDBJ whole genome shotgun (WGS) entry which is preliminary data.</text>
</comment>
<reference evidence="1 2" key="1">
    <citation type="submission" date="2024-04" db="EMBL/GenBank/DDBJ databases">
        <title>draft genome sequnece of Paenibacillus filicis.</title>
        <authorList>
            <person name="Kim D.-U."/>
        </authorList>
    </citation>
    <scope>NUCLEOTIDE SEQUENCE [LARGE SCALE GENOMIC DNA]</scope>
    <source>
        <strain evidence="1 2">KACC14197</strain>
    </source>
</reference>
<evidence type="ECO:0000313" key="2">
    <source>
        <dbReference type="Proteomes" id="UP001469365"/>
    </source>
</evidence>